<dbReference type="PANTHER" id="PTHR45947:SF15">
    <property type="entry name" value="TEICHURONIC ACID BIOSYNTHESIS GLYCOSYLTRANSFERASE TUAC-RELATED"/>
    <property type="match status" value="1"/>
</dbReference>
<dbReference type="AlphaFoldDB" id="A0A1G2TYV4"/>
<dbReference type="InterPro" id="IPR050194">
    <property type="entry name" value="Glycosyltransferase_grp1"/>
</dbReference>
<keyword evidence="1" id="KW-0812">Transmembrane</keyword>
<dbReference type="Gene3D" id="3.40.50.2000">
    <property type="entry name" value="Glycogen Phosphorylase B"/>
    <property type="match status" value="2"/>
</dbReference>
<organism evidence="4 5">
    <name type="scientific">Candidatus Zambryskibacteria bacterium RIFCSPLOWO2_01_FULL_39_39</name>
    <dbReference type="NCBI Taxonomy" id="1802758"/>
    <lineage>
        <taxon>Bacteria</taxon>
        <taxon>Candidatus Zambryskiibacteriota</taxon>
    </lineage>
</organism>
<evidence type="ECO:0000259" key="3">
    <source>
        <dbReference type="Pfam" id="PF13439"/>
    </source>
</evidence>
<evidence type="ECO:0000259" key="2">
    <source>
        <dbReference type="Pfam" id="PF00534"/>
    </source>
</evidence>
<dbReference type="PANTHER" id="PTHR45947">
    <property type="entry name" value="SULFOQUINOVOSYL TRANSFERASE SQD2"/>
    <property type="match status" value="1"/>
</dbReference>
<gene>
    <name evidence="4" type="ORF">A3A96_01120</name>
</gene>
<dbReference type="STRING" id="1802758.A3A96_01120"/>
<proteinExistence type="predicted"/>
<dbReference type="Pfam" id="PF13439">
    <property type="entry name" value="Glyco_transf_4"/>
    <property type="match status" value="1"/>
</dbReference>
<name>A0A1G2TYV4_9BACT</name>
<dbReference type="Proteomes" id="UP000177707">
    <property type="component" value="Unassembled WGS sequence"/>
</dbReference>
<feature type="domain" description="Glycosyltransferase subfamily 4-like N-terminal" evidence="3">
    <location>
        <begin position="18"/>
        <end position="185"/>
    </location>
</feature>
<evidence type="ECO:0000256" key="1">
    <source>
        <dbReference type="SAM" id="Phobius"/>
    </source>
</evidence>
<dbReference type="SUPFAM" id="SSF53756">
    <property type="entry name" value="UDP-Glycosyltransferase/glycogen phosphorylase"/>
    <property type="match status" value="1"/>
</dbReference>
<evidence type="ECO:0008006" key="6">
    <source>
        <dbReference type="Google" id="ProtNLM"/>
    </source>
</evidence>
<comment type="caution">
    <text evidence="4">The sequence shown here is derived from an EMBL/GenBank/DDBJ whole genome shotgun (WGS) entry which is preliminary data.</text>
</comment>
<dbReference type="InterPro" id="IPR028098">
    <property type="entry name" value="Glyco_trans_4-like_N"/>
</dbReference>
<keyword evidence="1" id="KW-0472">Membrane</keyword>
<accession>A0A1G2TYV4</accession>
<dbReference type="CDD" id="cd03801">
    <property type="entry name" value="GT4_PimA-like"/>
    <property type="match status" value="1"/>
</dbReference>
<dbReference type="InterPro" id="IPR001296">
    <property type="entry name" value="Glyco_trans_1"/>
</dbReference>
<keyword evidence="1" id="KW-1133">Transmembrane helix</keyword>
<evidence type="ECO:0000313" key="5">
    <source>
        <dbReference type="Proteomes" id="UP000177707"/>
    </source>
</evidence>
<feature type="domain" description="Glycosyl transferase family 1" evidence="2">
    <location>
        <begin position="195"/>
        <end position="371"/>
    </location>
</feature>
<dbReference type="EMBL" id="MHWB01000004">
    <property type="protein sequence ID" value="OHB02457.1"/>
    <property type="molecule type" value="Genomic_DNA"/>
</dbReference>
<sequence>MEKIRKILIFSTAYYPLVGGAEVAIKEITDRIPDIQFDLITARFSKKLPFKERIGNVTVYRLGVGVPLIDKLSLPFEGALFARYLQKRNDYKAFWCVMATFASGAAYISNIFSRKKTPIVLNLQEGDSEEHFSRRWLGLIDLSWKMALKRTSYLTVLSQFLKDRAERFGYKGEIWVIPNGVDVSRFDIQLSEEERIKIRESFNLKKEDIILVTTSRLVTKNGVGDVIKSLPSLAENIKFLICGEGELEKSLKLEARSLKLENRVIFAGNVSHENLPKYLKACDVFIRPSLSEGMGNSFIEAFASRIPVIATPVGGIVDFLVDPAKLDRKEMRSGMEIQTGYFCEPNNPESISKTVVRVLEDTNKEKILENAYKLAKEKYDWNLIAEKFKEVFKKV</sequence>
<protein>
    <recommendedName>
        <fullName evidence="6">Glycosyl transferase family 1 domain-containing protein</fullName>
    </recommendedName>
</protein>
<evidence type="ECO:0000313" key="4">
    <source>
        <dbReference type="EMBL" id="OHB02457.1"/>
    </source>
</evidence>
<reference evidence="4 5" key="1">
    <citation type="journal article" date="2016" name="Nat. Commun.">
        <title>Thousands of microbial genomes shed light on interconnected biogeochemical processes in an aquifer system.</title>
        <authorList>
            <person name="Anantharaman K."/>
            <person name="Brown C.T."/>
            <person name="Hug L.A."/>
            <person name="Sharon I."/>
            <person name="Castelle C.J."/>
            <person name="Probst A.J."/>
            <person name="Thomas B.C."/>
            <person name="Singh A."/>
            <person name="Wilkins M.J."/>
            <person name="Karaoz U."/>
            <person name="Brodie E.L."/>
            <person name="Williams K.H."/>
            <person name="Hubbard S.S."/>
            <person name="Banfield J.F."/>
        </authorList>
    </citation>
    <scope>NUCLEOTIDE SEQUENCE [LARGE SCALE GENOMIC DNA]</scope>
</reference>
<dbReference type="GO" id="GO:0016757">
    <property type="term" value="F:glycosyltransferase activity"/>
    <property type="evidence" value="ECO:0007669"/>
    <property type="project" value="InterPro"/>
</dbReference>
<dbReference type="Pfam" id="PF00534">
    <property type="entry name" value="Glycos_transf_1"/>
    <property type="match status" value="1"/>
</dbReference>
<feature type="transmembrane region" description="Helical" evidence="1">
    <location>
        <begin position="93"/>
        <end position="112"/>
    </location>
</feature>